<protein>
    <submittedName>
        <fullName evidence="2">Uncharacterized protein</fullName>
    </submittedName>
</protein>
<keyword evidence="3" id="KW-1185">Reference proteome</keyword>
<reference evidence="1 3" key="2">
    <citation type="submission" date="2018-08" db="EMBL/GenBank/DDBJ databases">
        <title>Complete genome of the Arcobacter ellisii type strain LMG 26155.</title>
        <authorList>
            <person name="Miller W.G."/>
            <person name="Yee E."/>
            <person name="Bono J.L."/>
        </authorList>
    </citation>
    <scope>NUCLEOTIDE SEQUENCE [LARGE SCALE GENOMIC DNA]</scope>
    <source>
        <strain evidence="1 3">LMG 26155</strain>
    </source>
</reference>
<proteinExistence type="predicted"/>
<accession>A0A347UAN0</accession>
<evidence type="ECO:0000313" key="3">
    <source>
        <dbReference type="Proteomes" id="UP000262582"/>
    </source>
</evidence>
<reference evidence="2 4" key="1">
    <citation type="submission" date="2017-09" db="EMBL/GenBank/DDBJ databases">
        <title>Genomics of the genus Arcobacter.</title>
        <authorList>
            <person name="Perez-Cataluna A."/>
            <person name="Figueras M.J."/>
            <person name="Salas-Masso N."/>
        </authorList>
    </citation>
    <scope>NUCLEOTIDE SEQUENCE [LARGE SCALE GENOMIC DNA]</scope>
    <source>
        <strain evidence="2 4">CECT 7837</strain>
    </source>
</reference>
<evidence type="ECO:0000313" key="2">
    <source>
        <dbReference type="EMBL" id="RXI29766.1"/>
    </source>
</evidence>
<sequence length="109" mass="12897">MQNKMFKFRLSQQQKQLLNSKAKALNMNSTQFLIKYIESSNINVKTNNKKDLKELIWNINKIGTNINQLAHSLNYSIQMEKLDSYNYKNLINKLIIIENQLDSILDKEF</sequence>
<dbReference type="Pfam" id="PF21983">
    <property type="entry name" value="NikA-like"/>
    <property type="match status" value="1"/>
</dbReference>
<organism evidence="2 4">
    <name type="scientific">Arcobacter ellisii</name>
    <dbReference type="NCBI Taxonomy" id="913109"/>
    <lineage>
        <taxon>Bacteria</taxon>
        <taxon>Pseudomonadati</taxon>
        <taxon>Campylobacterota</taxon>
        <taxon>Epsilonproteobacteria</taxon>
        <taxon>Campylobacterales</taxon>
        <taxon>Arcobacteraceae</taxon>
        <taxon>Arcobacter</taxon>
    </lineage>
</organism>
<evidence type="ECO:0000313" key="4">
    <source>
        <dbReference type="Proteomes" id="UP000290588"/>
    </source>
</evidence>
<dbReference type="Proteomes" id="UP000290588">
    <property type="component" value="Unassembled WGS sequence"/>
</dbReference>
<dbReference type="EMBL" id="NXIG01000010">
    <property type="protein sequence ID" value="RXI29766.1"/>
    <property type="molecule type" value="Genomic_DNA"/>
</dbReference>
<evidence type="ECO:0000313" key="1">
    <source>
        <dbReference type="EMBL" id="AXX95908.1"/>
    </source>
</evidence>
<dbReference type="KEGG" id="aell:AELL_2282"/>
<dbReference type="OrthoDB" id="572329at2"/>
<name>A0A347UAN0_9BACT</name>
<dbReference type="RefSeq" id="WP_118918068.1">
    <property type="nucleotide sequence ID" value="NZ_CP032097.1"/>
</dbReference>
<dbReference type="Proteomes" id="UP000262582">
    <property type="component" value="Chromosome"/>
</dbReference>
<dbReference type="EMBL" id="CP032097">
    <property type="protein sequence ID" value="AXX95908.1"/>
    <property type="molecule type" value="Genomic_DNA"/>
</dbReference>
<dbReference type="InterPro" id="IPR053842">
    <property type="entry name" value="NikA-like"/>
</dbReference>
<gene>
    <name evidence="1" type="ORF">AELL_2282</name>
    <name evidence="2" type="ORF">CP962_10390</name>
</gene>
<dbReference type="AlphaFoldDB" id="A0A347UAN0"/>